<dbReference type="AlphaFoldDB" id="A0A840IFG5"/>
<keyword evidence="6" id="KW-1185">Reference proteome</keyword>
<dbReference type="RefSeq" id="WP_343075602.1">
    <property type="nucleotide sequence ID" value="NZ_JACHNU010000004.1"/>
</dbReference>
<dbReference type="GO" id="GO:0004016">
    <property type="term" value="F:adenylate cyclase activity"/>
    <property type="evidence" value="ECO:0007669"/>
    <property type="project" value="TreeGrafter"/>
</dbReference>
<sequence>MLVVGAARSGEPGAERELLAALGGGPAARLLRPAPLSAAAAERLLAGSLGSEPAAPFVDASLGATGGNPLLLRELGRAAVEQGLRGGADEAERIAAIGSADLVAVVERRLAALGPDAVAVARAAAVLGERATRDDLAALARLEPAAATAAADRLARATVLEPGGWTFVHPLVREAAQAGIPPGERADLHGRAADRLAARGARLQEVAAHLLAAEPRGARETVATLRAAAAAAAAEGAPATAVAHLRRALREPPAEAERAALLLELGELEVTVGDPAGTARLGAAIDAGLDGDGSARARGARARMLLFSDLHGAIADLETAVSSASDGELRLQLEASLLDATAYDASLRARRERLLSAPGEPSPVRLAHRLVESAYRCEPIERTEQLAHRVVTTRALLDAVGPNSTYNLAVVALRHAELRDLADAALGEGEREARRTGSRLGLVMIEHARAFWHLTFGSLTAGEGYARSGLEVMRELSLGLPVTSMETVLSELLRERGELEEAAARLEAVTLPPGAERTIVYPDFLSARAMVRWARGGREAAEADLREARRALRDGGWRAPLKSMAPLRLIHLLAERGEREEALALAGEELAVVERIGTPGALGLVRHARARALGGEEGIAELREAVALLERSPLLLQTAWARHDLGAELRRARRRAEAREPLRAALDLGRRIGATRLADAARDELLAAGARPRREALSGVEALTPSERRVAELAARGMTNREIAETLWVTRKTVELHLGHAYAKLGIRSRAQLADALAPGPAAPAPAA</sequence>
<evidence type="ECO:0000256" key="2">
    <source>
        <dbReference type="ARBA" id="ARBA00022840"/>
    </source>
</evidence>
<accession>A0A840IFG5</accession>
<protein>
    <submittedName>
        <fullName evidence="5">DNA-binding CsgD family transcriptional regulator</fullName>
    </submittedName>
</protein>
<dbReference type="InterPro" id="IPR036388">
    <property type="entry name" value="WH-like_DNA-bd_sf"/>
</dbReference>
<dbReference type="Gene3D" id="1.10.10.10">
    <property type="entry name" value="Winged helix-like DNA-binding domain superfamily/Winged helix DNA-binding domain"/>
    <property type="match status" value="1"/>
</dbReference>
<dbReference type="GO" id="GO:0005737">
    <property type="term" value="C:cytoplasm"/>
    <property type="evidence" value="ECO:0007669"/>
    <property type="project" value="TreeGrafter"/>
</dbReference>
<dbReference type="SMART" id="SM00421">
    <property type="entry name" value="HTH_LUXR"/>
    <property type="match status" value="1"/>
</dbReference>
<dbReference type="GO" id="GO:0005524">
    <property type="term" value="F:ATP binding"/>
    <property type="evidence" value="ECO:0007669"/>
    <property type="project" value="UniProtKB-KW"/>
</dbReference>
<keyword evidence="1" id="KW-0547">Nucleotide-binding</keyword>
<keyword evidence="3" id="KW-0175">Coiled coil</keyword>
<evidence type="ECO:0000256" key="3">
    <source>
        <dbReference type="SAM" id="Coils"/>
    </source>
</evidence>
<dbReference type="PRINTS" id="PR00038">
    <property type="entry name" value="HTHLUXR"/>
</dbReference>
<comment type="caution">
    <text evidence="5">The sequence shown here is derived from an EMBL/GenBank/DDBJ whole genome shotgun (WGS) entry which is preliminary data.</text>
</comment>
<dbReference type="GO" id="GO:0003677">
    <property type="term" value="F:DNA binding"/>
    <property type="evidence" value="ECO:0007669"/>
    <property type="project" value="UniProtKB-KW"/>
</dbReference>
<dbReference type="PROSITE" id="PS50043">
    <property type="entry name" value="HTH_LUXR_2"/>
    <property type="match status" value="1"/>
</dbReference>
<dbReference type="CDD" id="cd06170">
    <property type="entry name" value="LuxR_C_like"/>
    <property type="match status" value="1"/>
</dbReference>
<dbReference type="GO" id="GO:0006355">
    <property type="term" value="P:regulation of DNA-templated transcription"/>
    <property type="evidence" value="ECO:0007669"/>
    <property type="project" value="InterPro"/>
</dbReference>
<dbReference type="InterPro" id="IPR016032">
    <property type="entry name" value="Sig_transdc_resp-reg_C-effctor"/>
</dbReference>
<feature type="domain" description="HTH luxR-type" evidence="4">
    <location>
        <begin position="696"/>
        <end position="760"/>
    </location>
</feature>
<gene>
    <name evidence="5" type="ORF">BDZ31_003164</name>
</gene>
<dbReference type="InterPro" id="IPR000792">
    <property type="entry name" value="Tscrpt_reg_LuxR_C"/>
</dbReference>
<evidence type="ECO:0000313" key="5">
    <source>
        <dbReference type="EMBL" id="MBB4663569.1"/>
    </source>
</evidence>
<organism evidence="5 6">
    <name type="scientific">Conexibacter arvalis</name>
    <dbReference type="NCBI Taxonomy" id="912552"/>
    <lineage>
        <taxon>Bacteria</taxon>
        <taxon>Bacillati</taxon>
        <taxon>Actinomycetota</taxon>
        <taxon>Thermoleophilia</taxon>
        <taxon>Solirubrobacterales</taxon>
        <taxon>Conexibacteraceae</taxon>
        <taxon>Conexibacter</taxon>
    </lineage>
</organism>
<dbReference type="SUPFAM" id="SSF46894">
    <property type="entry name" value="C-terminal effector domain of the bipartite response regulators"/>
    <property type="match status" value="1"/>
</dbReference>
<evidence type="ECO:0000259" key="4">
    <source>
        <dbReference type="PROSITE" id="PS50043"/>
    </source>
</evidence>
<evidence type="ECO:0000313" key="6">
    <source>
        <dbReference type="Proteomes" id="UP000585272"/>
    </source>
</evidence>
<reference evidence="5 6" key="1">
    <citation type="submission" date="2020-08" db="EMBL/GenBank/DDBJ databases">
        <title>Genomic Encyclopedia of Archaeal and Bacterial Type Strains, Phase II (KMG-II): from individual species to whole genera.</title>
        <authorList>
            <person name="Goeker M."/>
        </authorList>
    </citation>
    <scope>NUCLEOTIDE SEQUENCE [LARGE SCALE GENOMIC DNA]</scope>
    <source>
        <strain evidence="5 6">DSM 23288</strain>
    </source>
</reference>
<dbReference type="PANTHER" id="PTHR16305:SF35">
    <property type="entry name" value="TRANSCRIPTIONAL ACTIVATOR DOMAIN"/>
    <property type="match status" value="1"/>
</dbReference>
<dbReference type="Proteomes" id="UP000585272">
    <property type="component" value="Unassembled WGS sequence"/>
</dbReference>
<name>A0A840IFG5_9ACTN</name>
<evidence type="ECO:0000256" key="1">
    <source>
        <dbReference type="ARBA" id="ARBA00022741"/>
    </source>
</evidence>
<keyword evidence="5" id="KW-0238">DNA-binding</keyword>
<dbReference type="PROSITE" id="PS00622">
    <property type="entry name" value="HTH_LUXR_1"/>
    <property type="match status" value="1"/>
</dbReference>
<dbReference type="EMBL" id="JACHNU010000004">
    <property type="protein sequence ID" value="MBB4663569.1"/>
    <property type="molecule type" value="Genomic_DNA"/>
</dbReference>
<dbReference type="PANTHER" id="PTHR16305">
    <property type="entry name" value="TESTICULAR SOLUBLE ADENYLYL CYCLASE"/>
    <property type="match status" value="1"/>
</dbReference>
<keyword evidence="2" id="KW-0067">ATP-binding</keyword>
<dbReference type="Pfam" id="PF00196">
    <property type="entry name" value="GerE"/>
    <property type="match status" value="1"/>
</dbReference>
<feature type="coiled-coil region" evidence="3">
    <location>
        <begin position="482"/>
        <end position="509"/>
    </location>
</feature>
<proteinExistence type="predicted"/>